<keyword evidence="3" id="KW-1185">Reference proteome</keyword>
<accession>A0A1H3SNX7</accession>
<keyword evidence="1" id="KW-1133">Transmembrane helix</keyword>
<feature type="transmembrane region" description="Helical" evidence="1">
    <location>
        <begin position="110"/>
        <end position="128"/>
    </location>
</feature>
<proteinExistence type="predicted"/>
<feature type="transmembrane region" description="Helical" evidence="1">
    <location>
        <begin position="75"/>
        <end position="90"/>
    </location>
</feature>
<gene>
    <name evidence="2" type="ORF">SAMN05216554_3543</name>
</gene>
<dbReference type="RefSeq" id="WP_139256762.1">
    <property type="nucleotide sequence ID" value="NZ_FNPZ01000004.1"/>
</dbReference>
<evidence type="ECO:0000256" key="1">
    <source>
        <dbReference type="SAM" id="Phobius"/>
    </source>
</evidence>
<dbReference type="Proteomes" id="UP000198891">
    <property type="component" value="Unassembled WGS sequence"/>
</dbReference>
<dbReference type="AlphaFoldDB" id="A0A1H3SNX7"/>
<feature type="transmembrane region" description="Helical" evidence="1">
    <location>
        <begin position="51"/>
        <end position="69"/>
    </location>
</feature>
<name>A0A1H3SNX7_9MICO</name>
<sequence>MTVLAGYGRAGRWAVPAALFVSAAIAFWVTPQVDEFTSVRLGFGITVSQGFLMRAIALLQVIAGIWVAIRPRFDAIIATFIAAGAGLDMLRRLQHPALIDIGAITIDARIVIVILELTALVFAAALALSRTATLWARRQHNQRIK</sequence>
<reference evidence="2 3" key="1">
    <citation type="submission" date="2016-10" db="EMBL/GenBank/DDBJ databases">
        <authorList>
            <person name="de Groot N.N."/>
        </authorList>
    </citation>
    <scope>NUCLEOTIDE SEQUENCE [LARGE SCALE GENOMIC DNA]</scope>
    <source>
        <strain evidence="2 3">CGMCC 4.3491</strain>
    </source>
</reference>
<dbReference type="OrthoDB" id="5124563at2"/>
<keyword evidence="1" id="KW-0472">Membrane</keyword>
<protein>
    <submittedName>
        <fullName evidence="2">Uncharacterized protein</fullName>
    </submittedName>
</protein>
<organism evidence="2 3">
    <name type="scientific">Herbiconiux ginsengi</name>
    <dbReference type="NCBI Taxonomy" id="381665"/>
    <lineage>
        <taxon>Bacteria</taxon>
        <taxon>Bacillati</taxon>
        <taxon>Actinomycetota</taxon>
        <taxon>Actinomycetes</taxon>
        <taxon>Micrococcales</taxon>
        <taxon>Microbacteriaceae</taxon>
        <taxon>Herbiconiux</taxon>
    </lineage>
</organism>
<feature type="transmembrane region" description="Helical" evidence="1">
    <location>
        <begin position="12"/>
        <end position="30"/>
    </location>
</feature>
<evidence type="ECO:0000313" key="3">
    <source>
        <dbReference type="Proteomes" id="UP000198891"/>
    </source>
</evidence>
<dbReference type="EMBL" id="FNPZ01000004">
    <property type="protein sequence ID" value="SDZ39696.1"/>
    <property type="molecule type" value="Genomic_DNA"/>
</dbReference>
<evidence type="ECO:0000313" key="2">
    <source>
        <dbReference type="EMBL" id="SDZ39696.1"/>
    </source>
</evidence>
<keyword evidence="1" id="KW-0812">Transmembrane</keyword>